<evidence type="ECO:0000313" key="3">
    <source>
        <dbReference type="EMBL" id="NCD72404.1"/>
    </source>
</evidence>
<keyword evidence="4" id="KW-1185">Reference proteome</keyword>
<keyword evidence="2" id="KW-0808">Transferase</keyword>
<evidence type="ECO:0000313" key="4">
    <source>
        <dbReference type="Proteomes" id="UP000638732"/>
    </source>
</evidence>
<dbReference type="InterPro" id="IPR042122">
    <property type="entry name" value="Ser_AcTrfase_N_sf"/>
</dbReference>
<accession>A0A965ZM08</accession>
<dbReference type="PIRSF" id="PIRSF000441">
    <property type="entry name" value="CysE"/>
    <property type="match status" value="1"/>
</dbReference>
<dbReference type="InterPro" id="IPR011004">
    <property type="entry name" value="Trimer_LpxA-like_sf"/>
</dbReference>
<proteinExistence type="inferred from homology"/>
<dbReference type="AlphaFoldDB" id="A0A965ZM08"/>
<sequence length="180" mass="19337">MIKNVKADLYRLKHEYGVGNILAILTNRGFHSLLFYRISHALHKSHVPLIPMILTRIVQIFYAVDIDYKATVHGGIIIIHGVGLVVGQGAVVNSGCTIYHGVTLGRKGQGIEIKGNDGYPTISSNVVLGAGAKILGNVEVGERSIIGPNCVVTQSVPSDSVFKFNSTSFSITPLKLQSTL</sequence>
<evidence type="ECO:0000256" key="2">
    <source>
        <dbReference type="PIRNR" id="PIRNR000441"/>
    </source>
</evidence>
<organism evidence="3 4">
    <name type="scientific">Mucilaginibacter agri</name>
    <dbReference type="NCBI Taxonomy" id="2695265"/>
    <lineage>
        <taxon>Bacteria</taxon>
        <taxon>Pseudomonadati</taxon>
        <taxon>Bacteroidota</taxon>
        <taxon>Sphingobacteriia</taxon>
        <taxon>Sphingobacteriales</taxon>
        <taxon>Sphingobacteriaceae</taxon>
        <taxon>Mucilaginibacter</taxon>
    </lineage>
</organism>
<dbReference type="GO" id="GO:0006535">
    <property type="term" value="P:cysteine biosynthetic process from serine"/>
    <property type="evidence" value="ECO:0007669"/>
    <property type="project" value="InterPro"/>
</dbReference>
<protein>
    <recommendedName>
        <fullName evidence="2">Serine acetyltransferase</fullName>
        <ecNumber evidence="2">2.3.1.30</ecNumber>
    </recommendedName>
</protein>
<comment type="catalytic activity">
    <reaction evidence="1 2">
        <text>L-serine + acetyl-CoA = O-acetyl-L-serine + CoA</text>
        <dbReference type="Rhea" id="RHEA:24560"/>
        <dbReference type="ChEBI" id="CHEBI:33384"/>
        <dbReference type="ChEBI" id="CHEBI:57287"/>
        <dbReference type="ChEBI" id="CHEBI:57288"/>
        <dbReference type="ChEBI" id="CHEBI:58340"/>
        <dbReference type="EC" id="2.3.1.30"/>
    </reaction>
</comment>
<reference evidence="3" key="1">
    <citation type="submission" date="2020-01" db="EMBL/GenBank/DDBJ databases">
        <authorList>
            <person name="Seo Y.L."/>
        </authorList>
    </citation>
    <scope>NUCLEOTIDE SEQUENCE</scope>
    <source>
        <strain evidence="3">R11</strain>
    </source>
</reference>
<name>A0A965ZM08_9SPHI</name>
<dbReference type="EC" id="2.3.1.30" evidence="2"/>
<comment type="similarity">
    <text evidence="2">Belongs to the transferase hexapeptide repeat family.</text>
</comment>
<dbReference type="SUPFAM" id="SSF51161">
    <property type="entry name" value="Trimeric LpxA-like enzymes"/>
    <property type="match status" value="1"/>
</dbReference>
<reference evidence="3" key="2">
    <citation type="submission" date="2020-10" db="EMBL/GenBank/DDBJ databases">
        <title>Mucilaginibacter sp. nov., isolated from soil.</title>
        <authorList>
            <person name="Jeon C.O."/>
        </authorList>
    </citation>
    <scope>NUCLEOTIDE SEQUENCE</scope>
    <source>
        <strain evidence="3">R11</strain>
    </source>
</reference>
<dbReference type="Pfam" id="PF00132">
    <property type="entry name" value="Hexapep"/>
    <property type="match status" value="1"/>
</dbReference>
<keyword evidence="2" id="KW-0012">Acyltransferase</keyword>
<dbReference type="Gene3D" id="1.10.3130.10">
    <property type="entry name" value="serine acetyltransferase, domain 1"/>
    <property type="match status" value="1"/>
</dbReference>
<dbReference type="InterPro" id="IPR005881">
    <property type="entry name" value="Ser_O-AcTrfase"/>
</dbReference>
<dbReference type="EMBL" id="WWEO01000045">
    <property type="protein sequence ID" value="NCD72404.1"/>
    <property type="molecule type" value="Genomic_DNA"/>
</dbReference>
<dbReference type="RefSeq" id="WP_166588350.1">
    <property type="nucleotide sequence ID" value="NZ_WWEO01000045.1"/>
</dbReference>
<dbReference type="PANTHER" id="PTHR42811">
    <property type="entry name" value="SERINE ACETYLTRANSFERASE"/>
    <property type="match status" value="1"/>
</dbReference>
<dbReference type="InterPro" id="IPR001451">
    <property type="entry name" value="Hexapep"/>
</dbReference>
<dbReference type="GO" id="GO:0005737">
    <property type="term" value="C:cytoplasm"/>
    <property type="evidence" value="ECO:0007669"/>
    <property type="project" value="InterPro"/>
</dbReference>
<comment type="caution">
    <text evidence="3">The sequence shown here is derived from an EMBL/GenBank/DDBJ whole genome shotgun (WGS) entry which is preliminary data.</text>
</comment>
<dbReference type="GO" id="GO:0009001">
    <property type="term" value="F:serine O-acetyltransferase activity"/>
    <property type="evidence" value="ECO:0007669"/>
    <property type="project" value="UniProtKB-EC"/>
</dbReference>
<evidence type="ECO:0000256" key="1">
    <source>
        <dbReference type="ARBA" id="ARBA00049486"/>
    </source>
</evidence>
<dbReference type="Gene3D" id="2.160.10.10">
    <property type="entry name" value="Hexapeptide repeat proteins"/>
    <property type="match status" value="1"/>
</dbReference>
<dbReference type="Proteomes" id="UP000638732">
    <property type="component" value="Unassembled WGS sequence"/>
</dbReference>
<gene>
    <name evidence="3" type="ORF">GSY63_23770</name>
</gene>